<dbReference type="Pfam" id="PF00583">
    <property type="entry name" value="Acetyltransf_1"/>
    <property type="match status" value="1"/>
</dbReference>
<dbReference type="PANTHER" id="PTHR43877">
    <property type="entry name" value="AMINOALKYLPHOSPHONATE N-ACETYLTRANSFERASE-RELATED-RELATED"/>
    <property type="match status" value="1"/>
</dbReference>
<gene>
    <name evidence="4" type="ORF">FHW14_001184</name>
</gene>
<evidence type="ECO:0000259" key="3">
    <source>
        <dbReference type="PROSITE" id="PS51186"/>
    </source>
</evidence>
<feature type="domain" description="N-acetyltransferase" evidence="3">
    <location>
        <begin position="1"/>
        <end position="155"/>
    </location>
</feature>
<organism evidence="4 5">
    <name type="scientific">Terracoccus luteus</name>
    <dbReference type="NCBI Taxonomy" id="53356"/>
    <lineage>
        <taxon>Bacteria</taxon>
        <taxon>Bacillati</taxon>
        <taxon>Actinomycetota</taxon>
        <taxon>Actinomycetes</taxon>
        <taxon>Micrococcales</taxon>
        <taxon>Intrasporangiaceae</taxon>
        <taxon>Terracoccus</taxon>
    </lineage>
</organism>
<evidence type="ECO:0000256" key="2">
    <source>
        <dbReference type="ARBA" id="ARBA00023315"/>
    </source>
</evidence>
<dbReference type="EC" id="2.3.1.-" evidence="4"/>
<dbReference type="GO" id="GO:0016747">
    <property type="term" value="F:acyltransferase activity, transferring groups other than amino-acyl groups"/>
    <property type="evidence" value="ECO:0007669"/>
    <property type="project" value="InterPro"/>
</dbReference>
<dbReference type="PANTHER" id="PTHR43877:SF5">
    <property type="entry name" value="BLL8307 PROTEIN"/>
    <property type="match status" value="1"/>
</dbReference>
<keyword evidence="2 4" id="KW-0012">Acyltransferase</keyword>
<protein>
    <submittedName>
        <fullName evidence="4">Putative acetyltransferase</fullName>
        <ecNumber evidence="4">2.3.1.-</ecNumber>
    </submittedName>
</protein>
<dbReference type="CDD" id="cd04301">
    <property type="entry name" value="NAT_SF"/>
    <property type="match status" value="1"/>
</dbReference>
<evidence type="ECO:0000313" key="5">
    <source>
        <dbReference type="Proteomes" id="UP000590811"/>
    </source>
</evidence>
<dbReference type="Proteomes" id="UP000590811">
    <property type="component" value="Unassembled WGS sequence"/>
</dbReference>
<reference evidence="4 5" key="1">
    <citation type="submission" date="2020-08" db="EMBL/GenBank/DDBJ databases">
        <title>Genomic Encyclopedia of Type Strains, Phase IV (KMG-V): Genome sequencing to study the core and pangenomes of soil and plant-associated prokaryotes.</title>
        <authorList>
            <person name="Whitman W."/>
        </authorList>
    </citation>
    <scope>NUCLEOTIDE SEQUENCE [LARGE SCALE GENOMIC DNA]</scope>
    <source>
        <strain evidence="4 5">B3ACCR2</strain>
    </source>
</reference>
<dbReference type="InterPro" id="IPR000182">
    <property type="entry name" value="GNAT_dom"/>
</dbReference>
<evidence type="ECO:0000256" key="1">
    <source>
        <dbReference type="ARBA" id="ARBA00022679"/>
    </source>
</evidence>
<evidence type="ECO:0000313" key="4">
    <source>
        <dbReference type="EMBL" id="MBB2986035.1"/>
    </source>
</evidence>
<dbReference type="AlphaFoldDB" id="A0A839PVI3"/>
<dbReference type="SUPFAM" id="SSF55729">
    <property type="entry name" value="Acyl-CoA N-acyltransferases (Nat)"/>
    <property type="match status" value="1"/>
</dbReference>
<accession>A0A839PVI3</accession>
<proteinExistence type="predicted"/>
<dbReference type="RefSeq" id="WP_184508953.1">
    <property type="nucleotide sequence ID" value="NZ_JACHVT010000002.1"/>
</dbReference>
<dbReference type="InterPro" id="IPR016181">
    <property type="entry name" value="Acyl_CoA_acyltransferase"/>
</dbReference>
<dbReference type="Gene3D" id="3.40.630.30">
    <property type="match status" value="1"/>
</dbReference>
<comment type="caution">
    <text evidence="4">The sequence shown here is derived from an EMBL/GenBank/DDBJ whole genome shotgun (WGS) entry which is preliminary data.</text>
</comment>
<name>A0A839PVI3_9MICO</name>
<dbReference type="EMBL" id="JACHVT010000002">
    <property type="protein sequence ID" value="MBB2986035.1"/>
    <property type="molecule type" value="Genomic_DNA"/>
</dbReference>
<dbReference type="InterPro" id="IPR050832">
    <property type="entry name" value="Bact_Acetyltransf"/>
</dbReference>
<dbReference type="PROSITE" id="PS51186">
    <property type="entry name" value="GNAT"/>
    <property type="match status" value="1"/>
</dbReference>
<keyword evidence="1 4" id="KW-0808">Transferase</keyword>
<sequence>MRLERGDLDDPALVALLEGHLTELRALSPPESTHALDVDALRAPGIEVWVVRDGTSLLGCAALAPLTLDGTDAGELKSMRTVASARGRGVGALLVGRLVERARKRGLGGLWLETGSEEFFAPARRLYARAGFVECGPFGSYRPDPLSTFMTLPLVGDRSR</sequence>